<evidence type="ECO:0000259" key="1">
    <source>
        <dbReference type="Pfam" id="PF24993"/>
    </source>
</evidence>
<feature type="domain" description="Stalled ribosome sensor GCN1-like N-terminal" evidence="1">
    <location>
        <begin position="228"/>
        <end position="353"/>
    </location>
</feature>
<evidence type="ECO:0000313" key="2">
    <source>
        <dbReference type="EMBL" id="VDP48854.1"/>
    </source>
</evidence>
<gene>
    <name evidence="2" type="ORF">HPBE_LOCUS25061</name>
</gene>
<dbReference type="EMBL" id="UZAH01037278">
    <property type="protein sequence ID" value="VDP48854.1"/>
    <property type="molecule type" value="Genomic_DNA"/>
</dbReference>
<dbReference type="Pfam" id="PF24993">
    <property type="entry name" value="GNC1_N"/>
    <property type="match status" value="1"/>
</dbReference>
<protein>
    <submittedName>
        <fullName evidence="4">TOG domain-containing protein</fullName>
    </submittedName>
</protein>
<reference evidence="4" key="2">
    <citation type="submission" date="2019-09" db="UniProtKB">
        <authorList>
            <consortium name="WormBaseParasite"/>
        </authorList>
    </citation>
    <scope>IDENTIFICATION</scope>
</reference>
<dbReference type="Proteomes" id="UP000050761">
    <property type="component" value="Unassembled WGS sequence"/>
</dbReference>
<accession>A0A3P8EUU0</accession>
<dbReference type="InterPro" id="IPR056810">
    <property type="entry name" value="GNC1-like_N"/>
</dbReference>
<name>A0A183GQU2_HELPZ</name>
<sequence>MSTEVVTEQTENGEHAEVHVDEVDNLKEEVRKFAALVNNPSVRLHVQAYSQLVKVINSVETVPEPFIKGIVKLAVTAAAFRYCHQPSFKAVERLLNALAKHDAGATVQSLAHCVLALLPVAPNISGSKARLAIDPSKWLLQHFSQADDAAIIELVSALGNLSFYSCANPKASRIFEKKLGQLVAVEKQAKRLQGGIREVCKDAASSKKMVCLMSYMLKVQNGCLDYSLFIDVFSKAVLLSKAVPESFVVEMCDAGLSGVPVAKFREELLPCIKKSLLRSPEVALFGVVKVIKSARYPLDDFIDDLLKGITPCMTSASKELRETAITGIVALTVRSESAALEKIVKCLLHHLSGTSFLFFFCTLSCCADDFLHFDWLHERRPRTSCKIKYTLKRTLTFLISLRKEKGSVSALGDDGAAASTKAYPINSMYE</sequence>
<accession>A0A183GQU2</accession>
<proteinExistence type="predicted"/>
<dbReference type="AlphaFoldDB" id="A0A183GQU2"/>
<keyword evidence="3" id="KW-1185">Reference proteome</keyword>
<dbReference type="InterPro" id="IPR016024">
    <property type="entry name" value="ARM-type_fold"/>
</dbReference>
<organism evidence="3 4">
    <name type="scientific">Heligmosomoides polygyrus</name>
    <name type="common">Parasitic roundworm</name>
    <dbReference type="NCBI Taxonomy" id="6339"/>
    <lineage>
        <taxon>Eukaryota</taxon>
        <taxon>Metazoa</taxon>
        <taxon>Ecdysozoa</taxon>
        <taxon>Nematoda</taxon>
        <taxon>Chromadorea</taxon>
        <taxon>Rhabditida</taxon>
        <taxon>Rhabditina</taxon>
        <taxon>Rhabditomorpha</taxon>
        <taxon>Strongyloidea</taxon>
        <taxon>Heligmosomidae</taxon>
        <taxon>Heligmosomoides</taxon>
    </lineage>
</organism>
<dbReference type="OrthoDB" id="5148094at2759"/>
<reference evidence="2 3" key="1">
    <citation type="submission" date="2018-11" db="EMBL/GenBank/DDBJ databases">
        <authorList>
            <consortium name="Pathogen Informatics"/>
        </authorList>
    </citation>
    <scope>NUCLEOTIDE SEQUENCE [LARGE SCALE GENOMIC DNA]</scope>
</reference>
<dbReference type="WBParaSite" id="HPBE_0002506201-mRNA-1">
    <property type="protein sequence ID" value="HPBE_0002506201-mRNA-1"/>
    <property type="gene ID" value="HPBE_0002506201"/>
</dbReference>
<evidence type="ECO:0000313" key="3">
    <source>
        <dbReference type="Proteomes" id="UP000050761"/>
    </source>
</evidence>
<evidence type="ECO:0000313" key="4">
    <source>
        <dbReference type="WBParaSite" id="HPBE_0002506201-mRNA-1"/>
    </source>
</evidence>
<dbReference type="SUPFAM" id="SSF48371">
    <property type="entry name" value="ARM repeat"/>
    <property type="match status" value="1"/>
</dbReference>